<reference evidence="1" key="1">
    <citation type="journal article" date="2005" name="PLoS Biol.">
        <title>The genomes of Oryza sativa: a history of duplications.</title>
        <authorList>
            <person name="Yu J."/>
            <person name="Wang J."/>
            <person name="Lin W."/>
            <person name="Li S."/>
            <person name="Li H."/>
            <person name="Zhou J."/>
            <person name="Ni P."/>
            <person name="Dong W."/>
            <person name="Hu S."/>
            <person name="Zeng C."/>
            <person name="Zhang J."/>
            <person name="Zhang Y."/>
            <person name="Li R."/>
            <person name="Xu Z."/>
            <person name="Li S."/>
            <person name="Li X."/>
            <person name="Zheng H."/>
            <person name="Cong L."/>
            <person name="Lin L."/>
            <person name="Yin J."/>
            <person name="Geng J."/>
            <person name="Li G."/>
            <person name="Shi J."/>
            <person name="Liu J."/>
            <person name="Lv H."/>
            <person name="Li J."/>
            <person name="Wang J."/>
            <person name="Deng Y."/>
            <person name="Ran L."/>
            <person name="Shi X."/>
            <person name="Wang X."/>
            <person name="Wu Q."/>
            <person name="Li C."/>
            <person name="Ren X."/>
            <person name="Wang J."/>
            <person name="Wang X."/>
            <person name="Li D."/>
            <person name="Liu D."/>
            <person name="Zhang X."/>
            <person name="Ji Z."/>
            <person name="Zhao W."/>
            <person name="Sun Y."/>
            <person name="Zhang Z."/>
            <person name="Bao J."/>
            <person name="Han Y."/>
            <person name="Dong L."/>
            <person name="Ji J."/>
            <person name="Chen P."/>
            <person name="Wu S."/>
            <person name="Liu J."/>
            <person name="Xiao Y."/>
            <person name="Bu D."/>
            <person name="Tan J."/>
            <person name="Yang L."/>
            <person name="Ye C."/>
            <person name="Zhang J."/>
            <person name="Xu J."/>
            <person name="Zhou Y."/>
            <person name="Yu Y."/>
            <person name="Zhang B."/>
            <person name="Zhuang S."/>
            <person name="Wei H."/>
            <person name="Liu B."/>
            <person name="Lei M."/>
            <person name="Yu H."/>
            <person name="Li Y."/>
            <person name="Xu H."/>
            <person name="Wei S."/>
            <person name="He X."/>
            <person name="Fang L."/>
            <person name="Zhang Z."/>
            <person name="Zhang Y."/>
            <person name="Huang X."/>
            <person name="Su Z."/>
            <person name="Tong W."/>
            <person name="Li J."/>
            <person name="Tong Z."/>
            <person name="Li S."/>
            <person name="Ye J."/>
            <person name="Wang L."/>
            <person name="Fang L."/>
            <person name="Lei T."/>
            <person name="Chen C."/>
            <person name="Chen H."/>
            <person name="Xu Z."/>
            <person name="Li H."/>
            <person name="Huang H."/>
            <person name="Zhang F."/>
            <person name="Xu H."/>
            <person name="Li N."/>
            <person name="Zhao C."/>
            <person name="Li S."/>
            <person name="Dong L."/>
            <person name="Huang Y."/>
            <person name="Li L."/>
            <person name="Xi Y."/>
            <person name="Qi Q."/>
            <person name="Li W."/>
            <person name="Zhang B."/>
            <person name="Hu W."/>
            <person name="Zhang Y."/>
            <person name="Tian X."/>
            <person name="Jiao Y."/>
            <person name="Liang X."/>
            <person name="Jin J."/>
            <person name="Gao L."/>
            <person name="Zheng W."/>
            <person name="Hao B."/>
            <person name="Liu S."/>
            <person name="Wang W."/>
            <person name="Yuan L."/>
            <person name="Cao M."/>
            <person name="McDermott J."/>
            <person name="Samudrala R."/>
            <person name="Wang J."/>
            <person name="Wong G.K."/>
            <person name="Yang H."/>
        </authorList>
    </citation>
    <scope>NUCLEOTIDE SEQUENCE [LARGE SCALE GENOMIC DNA]</scope>
</reference>
<proteinExistence type="predicted"/>
<accession>B9FTQ8</accession>
<dbReference type="EMBL" id="CM000143">
    <property type="protein sequence ID" value="EEE65869.1"/>
    <property type="molecule type" value="Genomic_DNA"/>
</dbReference>
<evidence type="ECO:0000313" key="1">
    <source>
        <dbReference type="EMBL" id="EEE65869.1"/>
    </source>
</evidence>
<organism evidence="1">
    <name type="scientific">Oryza sativa subsp. japonica</name>
    <name type="common">Rice</name>
    <dbReference type="NCBI Taxonomy" id="39947"/>
    <lineage>
        <taxon>Eukaryota</taxon>
        <taxon>Viridiplantae</taxon>
        <taxon>Streptophyta</taxon>
        <taxon>Embryophyta</taxon>
        <taxon>Tracheophyta</taxon>
        <taxon>Spermatophyta</taxon>
        <taxon>Magnoliopsida</taxon>
        <taxon>Liliopsida</taxon>
        <taxon>Poales</taxon>
        <taxon>Poaceae</taxon>
        <taxon>BOP clade</taxon>
        <taxon>Oryzoideae</taxon>
        <taxon>Oryzeae</taxon>
        <taxon>Oryzinae</taxon>
        <taxon>Oryza</taxon>
        <taxon>Oryza sativa</taxon>
    </lineage>
</organism>
<name>B9FTQ8_ORYSJ</name>
<sequence>MLPVKAGRGGGARGVRVGVAMESLAVHKASVSFKFKLIGGVETRSSCSTSTCGRRRTPSSLLAARHCWARDGGDTRGLGSKRTTKGSCF</sequence>
<dbReference type="Proteomes" id="UP000007752">
    <property type="component" value="Chromosome 6"/>
</dbReference>
<protein>
    <submittedName>
        <fullName evidence="1">Uncharacterized protein</fullName>
    </submittedName>
</protein>
<reference evidence="1" key="2">
    <citation type="submission" date="2008-12" db="EMBL/GenBank/DDBJ databases">
        <title>Improved gene annotation of the rice (Oryza sativa) genomes.</title>
        <authorList>
            <person name="Wang J."/>
            <person name="Li R."/>
            <person name="Fan W."/>
            <person name="Huang Q."/>
            <person name="Zhang J."/>
            <person name="Zhou Y."/>
            <person name="Hu Y."/>
            <person name="Zi S."/>
            <person name="Li J."/>
            <person name="Ni P."/>
            <person name="Zheng H."/>
            <person name="Zhang Y."/>
            <person name="Zhao M."/>
            <person name="Hao Q."/>
            <person name="McDermott J."/>
            <person name="Samudrala R."/>
            <person name="Kristiansen K."/>
            <person name="Wong G.K.-S."/>
        </authorList>
    </citation>
    <scope>NUCLEOTIDE SEQUENCE</scope>
</reference>
<dbReference type="AlphaFoldDB" id="B9FTQ8"/>
<gene>
    <name evidence="1" type="ORF">OsJ_21663</name>
</gene>